<name>A0A242K1A5_9ENTE</name>
<evidence type="ECO:0000313" key="3">
    <source>
        <dbReference type="Proteomes" id="UP000194933"/>
    </source>
</evidence>
<feature type="transmembrane region" description="Helical" evidence="1">
    <location>
        <begin position="96"/>
        <end position="115"/>
    </location>
</feature>
<keyword evidence="1" id="KW-0812">Transmembrane</keyword>
<feature type="transmembrane region" description="Helical" evidence="1">
    <location>
        <begin position="183"/>
        <end position="205"/>
    </location>
</feature>
<keyword evidence="3" id="KW-1185">Reference proteome</keyword>
<proteinExistence type="predicted"/>
<feature type="transmembrane region" description="Helical" evidence="1">
    <location>
        <begin position="127"/>
        <end position="149"/>
    </location>
</feature>
<dbReference type="AlphaFoldDB" id="A0A242K1A5"/>
<dbReference type="Pfam" id="PF07314">
    <property type="entry name" value="Lit"/>
    <property type="match status" value="1"/>
</dbReference>
<dbReference type="STRING" id="1987383.A5844_001576"/>
<dbReference type="RefSeq" id="WP_086284661.1">
    <property type="nucleotide sequence ID" value="NZ_NGMO01000002.1"/>
</dbReference>
<organism evidence="2 3">
    <name type="scientific">Candidatus Enterococcus wittei</name>
    <dbReference type="NCBI Taxonomy" id="1987383"/>
    <lineage>
        <taxon>Bacteria</taxon>
        <taxon>Bacillati</taxon>
        <taxon>Bacillota</taxon>
        <taxon>Bacilli</taxon>
        <taxon>Lactobacillales</taxon>
        <taxon>Enterococcaceae</taxon>
        <taxon>Enterococcus</taxon>
    </lineage>
</organism>
<sequence length="214" mass="25580">MRKKQWQWLEYGGMVSLFLTLISLAIAITINFRLLYVFDIRYLNILNNTTLDQATLLQNYDQLMAYLNNPFQKVLELADFPMSASGLQHFYEVKQLFLLNYAVFLVSLIPSVFFIRNLRKEQRLWRLIRPFQIGMGVPVVIGFFMLIGFDRFFILFHETIFNNDDWIFDPRTDPIINVLPEQFFMHSFVLFFILLEVFFALVIFIGKREFKNQK</sequence>
<dbReference type="EMBL" id="NGMO01000002">
    <property type="protein sequence ID" value="OTP11441.1"/>
    <property type="molecule type" value="Genomic_DNA"/>
</dbReference>
<dbReference type="InterPro" id="IPR010178">
    <property type="entry name" value="Lit"/>
</dbReference>
<dbReference type="Proteomes" id="UP000194933">
    <property type="component" value="Unassembled WGS sequence"/>
</dbReference>
<feature type="transmembrane region" description="Helical" evidence="1">
    <location>
        <begin position="12"/>
        <end position="36"/>
    </location>
</feature>
<accession>A0A242K1A5</accession>
<keyword evidence="1" id="KW-1133">Transmembrane helix</keyword>
<reference evidence="2 3" key="1">
    <citation type="submission" date="2017-05" db="EMBL/GenBank/DDBJ databases">
        <title>The Genome Sequence of Enterococcus sp. 10A9_DIV0425.</title>
        <authorList>
            <consortium name="The Broad Institute Genomics Platform"/>
            <consortium name="The Broad Institute Genomic Center for Infectious Diseases"/>
            <person name="Earl A."/>
            <person name="Manson A."/>
            <person name="Schwartman J."/>
            <person name="Gilmore M."/>
            <person name="Abouelleil A."/>
            <person name="Cao P."/>
            <person name="Chapman S."/>
            <person name="Cusick C."/>
            <person name="Shea T."/>
            <person name="Young S."/>
            <person name="Neafsey D."/>
            <person name="Nusbaum C."/>
            <person name="Birren B."/>
        </authorList>
    </citation>
    <scope>NUCLEOTIDE SEQUENCE [LARGE SCALE GENOMIC DNA]</scope>
    <source>
        <strain evidence="2 3">10A9_DIV0425</strain>
    </source>
</reference>
<comment type="caution">
    <text evidence="2">The sequence shown here is derived from an EMBL/GenBank/DDBJ whole genome shotgun (WGS) entry which is preliminary data.</text>
</comment>
<evidence type="ECO:0000256" key="1">
    <source>
        <dbReference type="SAM" id="Phobius"/>
    </source>
</evidence>
<evidence type="ECO:0000313" key="2">
    <source>
        <dbReference type="EMBL" id="OTP11441.1"/>
    </source>
</evidence>
<keyword evidence="1" id="KW-0472">Membrane</keyword>
<protein>
    <submittedName>
        <fullName evidence="2">Integral membrane protein</fullName>
    </submittedName>
</protein>
<gene>
    <name evidence="2" type="ORF">A5844_001576</name>
</gene>
<dbReference type="NCBIfam" id="TIGR01906">
    <property type="entry name" value="integ_TIGR01906"/>
    <property type="match status" value="1"/>
</dbReference>